<evidence type="ECO:0000256" key="3">
    <source>
        <dbReference type="ARBA" id="ARBA00014531"/>
    </source>
</evidence>
<evidence type="ECO:0000256" key="16">
    <source>
        <dbReference type="ARBA" id="ARBA00023125"/>
    </source>
</evidence>
<comment type="subcellular location">
    <subcellularLocation>
        <location evidence="2">Host nucleus</location>
    </subcellularLocation>
</comment>
<dbReference type="GO" id="GO:0046872">
    <property type="term" value="F:metal ion binding"/>
    <property type="evidence" value="ECO:0007669"/>
    <property type="project" value="UniProtKB-KW"/>
</dbReference>
<evidence type="ECO:0000256" key="8">
    <source>
        <dbReference type="ARBA" id="ARBA00022722"/>
    </source>
</evidence>
<evidence type="ECO:0000256" key="10">
    <source>
        <dbReference type="ARBA" id="ARBA00022741"/>
    </source>
</evidence>
<evidence type="ECO:0000256" key="11">
    <source>
        <dbReference type="ARBA" id="ARBA00022759"/>
    </source>
</evidence>
<evidence type="ECO:0000256" key="15">
    <source>
        <dbReference type="ARBA" id="ARBA00023124"/>
    </source>
</evidence>
<dbReference type="PROSITE" id="PS52020">
    <property type="entry name" value="CRESS_DNA_REP"/>
    <property type="match status" value="1"/>
</dbReference>
<organism evidence="18">
    <name type="scientific">Smacoviridae sp</name>
    <dbReference type="NCBI Taxonomy" id="2715094"/>
    <lineage>
        <taxon>Viruses</taxon>
        <taxon>Monodnaviria</taxon>
        <taxon>Shotokuvirae</taxon>
        <taxon>Cressdnaviricota</taxon>
        <taxon>Arfiviricetes</taxon>
        <taxon>Cremevirales</taxon>
        <taxon>Smacoviridae</taxon>
    </lineage>
</organism>
<keyword evidence="7" id="KW-0235">DNA replication</keyword>
<dbReference type="GO" id="GO:0004386">
    <property type="term" value="F:helicase activity"/>
    <property type="evidence" value="ECO:0007669"/>
    <property type="project" value="UniProtKB-KW"/>
</dbReference>
<evidence type="ECO:0000256" key="5">
    <source>
        <dbReference type="ARBA" id="ARBA00022679"/>
    </source>
</evidence>
<evidence type="ECO:0000256" key="6">
    <source>
        <dbReference type="ARBA" id="ARBA00022695"/>
    </source>
</evidence>
<evidence type="ECO:0000256" key="1">
    <source>
        <dbReference type="ARBA" id="ARBA00001946"/>
    </source>
</evidence>
<dbReference type="GO" id="GO:0042025">
    <property type="term" value="C:host cell nucleus"/>
    <property type="evidence" value="ECO:0007669"/>
    <property type="project" value="UniProtKB-SubCell"/>
</dbReference>
<keyword evidence="4" id="KW-1048">Host nucleus</keyword>
<keyword evidence="9" id="KW-0479">Metal-binding</keyword>
<keyword evidence="8" id="KW-0540">Nuclease</keyword>
<evidence type="ECO:0000313" key="18">
    <source>
        <dbReference type="EMBL" id="QJI53624.1"/>
    </source>
</evidence>
<protein>
    <recommendedName>
        <fullName evidence="3">Replication-associated protein</fullName>
    </recommendedName>
</protein>
<evidence type="ECO:0000256" key="14">
    <source>
        <dbReference type="ARBA" id="ARBA00022840"/>
    </source>
</evidence>
<dbReference type="SUPFAM" id="SSF52540">
    <property type="entry name" value="P-loop containing nucleoside triphosphate hydrolases"/>
    <property type="match status" value="1"/>
</dbReference>
<evidence type="ECO:0000256" key="13">
    <source>
        <dbReference type="ARBA" id="ARBA00022806"/>
    </source>
</evidence>
<keyword evidence="13" id="KW-0347">Helicase</keyword>
<keyword evidence="11" id="KW-0255">Endonuclease</keyword>
<keyword evidence="10" id="KW-0547">Nucleotide-binding</keyword>
<dbReference type="GO" id="GO:0004519">
    <property type="term" value="F:endonuclease activity"/>
    <property type="evidence" value="ECO:0007669"/>
    <property type="project" value="UniProtKB-KW"/>
</dbReference>
<evidence type="ECO:0000256" key="9">
    <source>
        <dbReference type="ARBA" id="ARBA00022723"/>
    </source>
</evidence>
<accession>A0A6M3YRT8</accession>
<evidence type="ECO:0000256" key="7">
    <source>
        <dbReference type="ARBA" id="ARBA00022705"/>
    </source>
</evidence>
<keyword evidence="16" id="KW-0238">DNA-binding</keyword>
<dbReference type="InterPro" id="IPR027417">
    <property type="entry name" value="P-loop_NTPase"/>
</dbReference>
<feature type="domain" description="CRESS-DNA virus Rep endonuclease" evidence="17">
    <location>
        <begin position="1"/>
        <end position="93"/>
    </location>
</feature>
<sequence>MQAWIMTIPRSVPKRALKVMLDVNDCKKWIIGKEKGKNGYEHWQVRVESSNPQFFEWCKVHIPTAHIEKAERGVDECSYERKEGQFWTSADRPDILRQRYGKLRPAQKRALLALQSTNDREVVVWYDQGGNVGKSWLTGHLWETGQAYYVPPTVDTVKGMIQWVASCYMDEGYRPYVIIDIPRSWKWSDQLYTAIESIKDGLIYDTRYHARMVNIRGVKILVLTNTMPKLDKLSADRWRICEF</sequence>
<dbReference type="EMBL" id="MT138078">
    <property type="protein sequence ID" value="QJI53624.1"/>
    <property type="molecule type" value="Genomic_DNA"/>
</dbReference>
<dbReference type="GO" id="GO:0006260">
    <property type="term" value="P:DNA replication"/>
    <property type="evidence" value="ECO:0007669"/>
    <property type="project" value="UniProtKB-KW"/>
</dbReference>
<reference evidence="18" key="1">
    <citation type="submission" date="2020-01" db="EMBL/GenBank/DDBJ databases">
        <title>Viral genomes from wild and zoo birds in China.</title>
        <authorList>
            <person name="Yao Y."/>
            <person name="Shan T."/>
            <person name="Yang S."/>
            <person name="Zhang W."/>
        </authorList>
    </citation>
    <scope>NUCLEOTIDE SEQUENCE</scope>
    <source>
        <strain evidence="18">W3chi091cir2</strain>
    </source>
</reference>
<dbReference type="GO" id="GO:0016779">
    <property type="term" value="F:nucleotidyltransferase activity"/>
    <property type="evidence" value="ECO:0007669"/>
    <property type="project" value="UniProtKB-KW"/>
</dbReference>
<keyword evidence="6" id="KW-0548">Nucleotidyltransferase</keyword>
<keyword evidence="14" id="KW-0067">ATP-binding</keyword>
<evidence type="ECO:0000256" key="2">
    <source>
        <dbReference type="ARBA" id="ARBA00004147"/>
    </source>
</evidence>
<dbReference type="InterPro" id="IPR049912">
    <property type="entry name" value="CRESS_DNA_REP"/>
</dbReference>
<evidence type="ECO:0000256" key="4">
    <source>
        <dbReference type="ARBA" id="ARBA00022562"/>
    </source>
</evidence>
<dbReference type="GO" id="GO:0016787">
    <property type="term" value="F:hydrolase activity"/>
    <property type="evidence" value="ECO:0007669"/>
    <property type="project" value="UniProtKB-KW"/>
</dbReference>
<dbReference type="Gene3D" id="3.40.1310.20">
    <property type="match status" value="1"/>
</dbReference>
<proteinExistence type="predicted"/>
<evidence type="ECO:0000256" key="12">
    <source>
        <dbReference type="ARBA" id="ARBA00022801"/>
    </source>
</evidence>
<comment type="cofactor">
    <cofactor evidence="1">
        <name>Mg(2+)</name>
        <dbReference type="ChEBI" id="CHEBI:18420"/>
    </cofactor>
</comment>
<keyword evidence="12" id="KW-0378">Hydrolase</keyword>
<name>A0A6M3YRT8_9VIRU</name>
<evidence type="ECO:0000259" key="17">
    <source>
        <dbReference type="PROSITE" id="PS52020"/>
    </source>
</evidence>
<dbReference type="GO" id="GO:0005524">
    <property type="term" value="F:ATP binding"/>
    <property type="evidence" value="ECO:0007669"/>
    <property type="project" value="UniProtKB-KW"/>
</dbReference>
<keyword evidence="15" id="KW-0190">Covalent protein-DNA linkage</keyword>
<dbReference type="GO" id="GO:0003677">
    <property type="term" value="F:DNA binding"/>
    <property type="evidence" value="ECO:0007669"/>
    <property type="project" value="UniProtKB-KW"/>
</dbReference>
<keyword evidence="5" id="KW-0808">Transferase</keyword>